<feature type="non-terminal residue" evidence="2">
    <location>
        <position position="196"/>
    </location>
</feature>
<dbReference type="InterPro" id="IPR001584">
    <property type="entry name" value="Integrase_cat-core"/>
</dbReference>
<dbReference type="InterPro" id="IPR036397">
    <property type="entry name" value="RNaseH_sf"/>
</dbReference>
<comment type="caution">
    <text evidence="2">The sequence shown here is derived from an EMBL/GenBank/DDBJ whole genome shotgun (WGS) entry which is preliminary data.</text>
</comment>
<dbReference type="Pfam" id="PF13683">
    <property type="entry name" value="rve_3"/>
    <property type="match status" value="1"/>
</dbReference>
<evidence type="ECO:0000313" key="3">
    <source>
        <dbReference type="Proteomes" id="UP000231503"/>
    </source>
</evidence>
<dbReference type="EMBL" id="PFCO01000002">
    <property type="protein sequence ID" value="PIR69808.1"/>
    <property type="molecule type" value="Genomic_DNA"/>
</dbReference>
<dbReference type="InterPro" id="IPR012337">
    <property type="entry name" value="RNaseH-like_sf"/>
</dbReference>
<dbReference type="SUPFAM" id="SSF53098">
    <property type="entry name" value="Ribonuclease H-like"/>
    <property type="match status" value="1"/>
</dbReference>
<feature type="domain" description="Integrase catalytic" evidence="1">
    <location>
        <begin position="23"/>
        <end position="188"/>
    </location>
</feature>
<evidence type="ECO:0000313" key="2">
    <source>
        <dbReference type="EMBL" id="PIR69808.1"/>
    </source>
</evidence>
<accession>A0A2H0TE28</accession>
<name>A0A2H0TE28_9BACT</name>
<dbReference type="AlphaFoldDB" id="A0A2H0TE28"/>
<dbReference type="GO" id="GO:0003676">
    <property type="term" value="F:nucleic acid binding"/>
    <property type="evidence" value="ECO:0007669"/>
    <property type="project" value="InterPro"/>
</dbReference>
<dbReference type="PANTHER" id="PTHR47515:SF2">
    <property type="entry name" value="INTEGRASE CORE DOMAIN PROTEIN"/>
    <property type="match status" value="1"/>
</dbReference>
<dbReference type="PROSITE" id="PS50994">
    <property type="entry name" value="INTEGRASE"/>
    <property type="match status" value="1"/>
</dbReference>
<sequence length="196" mass="23090">MRRVSVSARTGRVIERKPIYRKKIRRPKGKKRGIEIDTVVRFVDGIKRYIYTAIDIEPRFAFAGAYTNHSSQSATDFLRKLSYVSPRPIKEIQSDNGSEFALRFREACEKQGIVQYHTYPRSPKMNAHIERFNRTLNEEFLKQNRQLLRDDLDAFNGKLIEYLLWYNTKRPHESLGMLSPLRYIVSTLSARESQRC</sequence>
<dbReference type="GO" id="GO:0015074">
    <property type="term" value="P:DNA integration"/>
    <property type="evidence" value="ECO:0007669"/>
    <property type="project" value="InterPro"/>
</dbReference>
<dbReference type="PANTHER" id="PTHR47515">
    <property type="entry name" value="LOW CALCIUM RESPONSE LOCUS PROTEIN T"/>
    <property type="match status" value="1"/>
</dbReference>
<dbReference type="Proteomes" id="UP000231503">
    <property type="component" value="Unassembled WGS sequence"/>
</dbReference>
<evidence type="ECO:0000259" key="1">
    <source>
        <dbReference type="PROSITE" id="PS50994"/>
    </source>
</evidence>
<organism evidence="2 3">
    <name type="scientific">Candidatus Niyogibacteria bacterium CG10_big_fil_rev_8_21_14_0_10_46_36</name>
    <dbReference type="NCBI Taxonomy" id="1974726"/>
    <lineage>
        <taxon>Bacteria</taxon>
        <taxon>Candidatus Niyogiibacteriota</taxon>
    </lineage>
</organism>
<dbReference type="Gene3D" id="3.30.420.10">
    <property type="entry name" value="Ribonuclease H-like superfamily/Ribonuclease H"/>
    <property type="match status" value="1"/>
</dbReference>
<gene>
    <name evidence="2" type="ORF">COU47_01060</name>
</gene>
<protein>
    <submittedName>
        <fullName evidence="2">Integrase</fullName>
    </submittedName>
</protein>
<proteinExistence type="predicted"/>
<reference evidence="3" key="1">
    <citation type="submission" date="2017-09" db="EMBL/GenBank/DDBJ databases">
        <title>Depth-based differentiation of microbial function through sediment-hosted aquifers and enrichment of novel symbionts in the deep terrestrial subsurface.</title>
        <authorList>
            <person name="Probst A.J."/>
            <person name="Ladd B."/>
            <person name="Jarett J.K."/>
            <person name="Geller-Mcgrath D.E."/>
            <person name="Sieber C.M.K."/>
            <person name="Emerson J.B."/>
            <person name="Anantharaman K."/>
            <person name="Thomas B.C."/>
            <person name="Malmstrom R."/>
            <person name="Stieglmeier M."/>
            <person name="Klingl A."/>
            <person name="Woyke T."/>
            <person name="Ryan C.M."/>
            <person name="Banfield J.F."/>
        </authorList>
    </citation>
    <scope>NUCLEOTIDE SEQUENCE [LARGE SCALE GENOMIC DNA]</scope>
</reference>